<dbReference type="Proteomes" id="UP000252530">
    <property type="component" value="Unassembled WGS sequence"/>
</dbReference>
<proteinExistence type="predicted"/>
<evidence type="ECO:0000313" key="4">
    <source>
        <dbReference type="Proteomes" id="UP000252530"/>
    </source>
</evidence>
<feature type="compositionally biased region" description="Polar residues" evidence="1">
    <location>
        <begin position="1"/>
        <end position="13"/>
    </location>
</feature>
<name>A0A366K6K4_9BIFI</name>
<dbReference type="AlphaFoldDB" id="A0A366K6K4"/>
<dbReference type="GO" id="GO:0016747">
    <property type="term" value="F:acyltransferase activity, transferring groups other than amino-acyl groups"/>
    <property type="evidence" value="ECO:0007669"/>
    <property type="project" value="InterPro"/>
</dbReference>
<dbReference type="Gene3D" id="3.40.630.30">
    <property type="match status" value="1"/>
</dbReference>
<dbReference type="Pfam" id="PF13302">
    <property type="entry name" value="Acetyltransf_3"/>
    <property type="match status" value="1"/>
</dbReference>
<protein>
    <submittedName>
        <fullName evidence="3">RimJ/RimL family protein N-acetyltransferase</fullName>
    </submittedName>
</protein>
<dbReference type="EMBL" id="PDCG01000007">
    <property type="protein sequence ID" value="RBP97375.1"/>
    <property type="molecule type" value="Genomic_DNA"/>
</dbReference>
<evidence type="ECO:0000313" key="3">
    <source>
        <dbReference type="EMBL" id="RBP97375.1"/>
    </source>
</evidence>
<gene>
    <name evidence="3" type="ORF">CRD60_07045</name>
</gene>
<organism evidence="3 4">
    <name type="scientific">Bifidobacterium aemilianum</name>
    <dbReference type="NCBI Taxonomy" id="2493120"/>
    <lineage>
        <taxon>Bacteria</taxon>
        <taxon>Bacillati</taxon>
        <taxon>Actinomycetota</taxon>
        <taxon>Actinomycetes</taxon>
        <taxon>Bifidobacteriales</taxon>
        <taxon>Bifidobacteriaceae</taxon>
        <taxon>Bifidobacterium</taxon>
    </lineage>
</organism>
<dbReference type="OrthoDB" id="4142102at2"/>
<dbReference type="InterPro" id="IPR000182">
    <property type="entry name" value="GNAT_dom"/>
</dbReference>
<feature type="region of interest" description="Disordered" evidence="1">
    <location>
        <begin position="1"/>
        <end position="21"/>
    </location>
</feature>
<keyword evidence="4" id="KW-1185">Reference proteome</keyword>
<feature type="domain" description="N-acetyltransferase" evidence="2">
    <location>
        <begin position="28"/>
        <end position="197"/>
    </location>
</feature>
<evidence type="ECO:0000259" key="2">
    <source>
        <dbReference type="PROSITE" id="PS51186"/>
    </source>
</evidence>
<comment type="caution">
    <text evidence="3">The sequence shown here is derived from an EMBL/GenBank/DDBJ whole genome shotgun (WGS) entry which is preliminary data.</text>
</comment>
<dbReference type="SUPFAM" id="SSF55729">
    <property type="entry name" value="Acyl-CoA N-acyltransferases (Nat)"/>
    <property type="match status" value="1"/>
</dbReference>
<evidence type="ECO:0000256" key="1">
    <source>
        <dbReference type="SAM" id="MobiDB-lite"/>
    </source>
</evidence>
<sequence>MPGLPEQSQSPAASDQVADESGLQTERLLLRPWRIGNADDVQDLYRYAQDPEIGPSAGWAVHRSVQESAEVIDQVLARPESYALVLKETGHIVGSMSFKTPSNTVWPDGCTPDRTMGIGYWIGRPYWGQGLAVEAAKELLRHGFEDLGLSDIYGVHDVENHKSERVMDKLGMEWVRIAEHVRLPLLPGEVYRDQAIRCLIRRQWESRQS</sequence>
<dbReference type="InterPro" id="IPR016181">
    <property type="entry name" value="Acyl_CoA_acyltransferase"/>
</dbReference>
<reference evidence="3 4" key="1">
    <citation type="submission" date="2017-10" db="EMBL/GenBank/DDBJ databases">
        <title>Bifidobacterium xylocopum sp. nov. and Bifidobacterium aemilianum sp. nov., from the carpenter bee (Xylocopa violacea) digestive tract.</title>
        <authorList>
            <person name="Alberoni D."/>
            <person name="Baffoni L."/>
            <person name="Di Gioia D."/>
            <person name="Gaggia F."/>
            <person name="Biavati B."/>
        </authorList>
    </citation>
    <scope>NUCLEOTIDE SEQUENCE [LARGE SCALE GENOMIC DNA]</scope>
    <source>
        <strain evidence="3 4">XV10</strain>
    </source>
</reference>
<accession>A0A366K6K4</accession>
<dbReference type="PANTHER" id="PTHR43792">
    <property type="entry name" value="GNAT FAMILY, PUTATIVE (AFU_ORTHOLOGUE AFUA_3G00765)-RELATED-RELATED"/>
    <property type="match status" value="1"/>
</dbReference>
<dbReference type="InterPro" id="IPR051531">
    <property type="entry name" value="N-acetyltransferase"/>
</dbReference>
<keyword evidence="3" id="KW-0808">Transferase</keyword>
<dbReference type="PROSITE" id="PS51186">
    <property type="entry name" value="GNAT"/>
    <property type="match status" value="1"/>
</dbReference>